<name>A0ABD5XNM9_9EURY</name>
<evidence type="ECO:0000256" key="1">
    <source>
        <dbReference type="SAM" id="MobiDB-lite"/>
    </source>
</evidence>
<comment type="caution">
    <text evidence="2">The sequence shown here is derived from an EMBL/GenBank/DDBJ whole genome shotgun (WGS) entry which is preliminary data.</text>
</comment>
<feature type="compositionally biased region" description="Low complexity" evidence="1">
    <location>
        <begin position="55"/>
        <end position="69"/>
    </location>
</feature>
<dbReference type="RefSeq" id="WP_284014222.1">
    <property type="nucleotide sequence ID" value="NZ_CP126156.1"/>
</dbReference>
<protein>
    <submittedName>
        <fullName evidence="2">Uncharacterized protein</fullName>
    </submittedName>
</protein>
<sequence>MADERPLDVRRRPRLDPGAGGQPGGRPAQQGVGSTTPAETFASSAVHEPYSAAFSRSTTPPTPSTTDAR</sequence>
<proteinExistence type="predicted"/>
<feature type="region of interest" description="Disordered" evidence="1">
    <location>
        <begin position="1"/>
        <end position="69"/>
    </location>
</feature>
<feature type="compositionally biased region" description="Polar residues" evidence="1">
    <location>
        <begin position="34"/>
        <end position="43"/>
    </location>
</feature>
<dbReference type="GeneID" id="81121443"/>
<reference evidence="2 3" key="1">
    <citation type="journal article" date="2019" name="Int. J. Syst. Evol. Microbiol.">
        <title>The Global Catalogue of Microorganisms (GCM) 10K type strain sequencing project: providing services to taxonomists for standard genome sequencing and annotation.</title>
        <authorList>
            <consortium name="The Broad Institute Genomics Platform"/>
            <consortium name="The Broad Institute Genome Sequencing Center for Infectious Disease"/>
            <person name="Wu L."/>
            <person name="Ma J."/>
        </authorList>
    </citation>
    <scope>NUCLEOTIDE SEQUENCE [LARGE SCALE GENOMIC DNA]</scope>
    <source>
        <strain evidence="2 3">DT92</strain>
    </source>
</reference>
<evidence type="ECO:0000313" key="2">
    <source>
        <dbReference type="EMBL" id="MFC7136777.1"/>
    </source>
</evidence>
<dbReference type="EMBL" id="JBHSZG010000001">
    <property type="protein sequence ID" value="MFC7136777.1"/>
    <property type="molecule type" value="Genomic_DNA"/>
</dbReference>
<evidence type="ECO:0000313" key="3">
    <source>
        <dbReference type="Proteomes" id="UP001596368"/>
    </source>
</evidence>
<organism evidence="2 3">
    <name type="scientific">Halobaculum litoreum</name>
    <dbReference type="NCBI Taxonomy" id="3031998"/>
    <lineage>
        <taxon>Archaea</taxon>
        <taxon>Methanobacteriati</taxon>
        <taxon>Methanobacteriota</taxon>
        <taxon>Stenosarchaea group</taxon>
        <taxon>Halobacteria</taxon>
        <taxon>Halobacteriales</taxon>
        <taxon>Haloferacaceae</taxon>
        <taxon>Halobaculum</taxon>
    </lineage>
</organism>
<dbReference type="Proteomes" id="UP001596368">
    <property type="component" value="Unassembled WGS sequence"/>
</dbReference>
<feature type="compositionally biased region" description="Basic and acidic residues" evidence="1">
    <location>
        <begin position="1"/>
        <end position="10"/>
    </location>
</feature>
<accession>A0ABD5XNM9</accession>
<gene>
    <name evidence="2" type="ORF">ACFQRB_10320</name>
</gene>
<keyword evidence="3" id="KW-1185">Reference proteome</keyword>
<dbReference type="AlphaFoldDB" id="A0ABD5XNM9"/>